<protein>
    <submittedName>
        <fullName evidence="2">Uncharacterized protein</fullName>
    </submittedName>
</protein>
<organism evidence="2 3">
    <name type="scientific">Desulfomonile tiedjei (strain ATCC 49306 / DSM 6799 / DCB-1)</name>
    <dbReference type="NCBI Taxonomy" id="706587"/>
    <lineage>
        <taxon>Bacteria</taxon>
        <taxon>Pseudomonadati</taxon>
        <taxon>Thermodesulfobacteriota</taxon>
        <taxon>Desulfomonilia</taxon>
        <taxon>Desulfomonilales</taxon>
        <taxon>Desulfomonilaceae</taxon>
        <taxon>Desulfomonile</taxon>
    </lineage>
</organism>
<dbReference type="Proteomes" id="UP000006055">
    <property type="component" value="Chromosome"/>
</dbReference>
<evidence type="ECO:0000313" key="3">
    <source>
        <dbReference type="Proteomes" id="UP000006055"/>
    </source>
</evidence>
<keyword evidence="1" id="KW-0812">Transmembrane</keyword>
<name>I4C150_DESTA</name>
<proteinExistence type="predicted"/>
<feature type="transmembrane region" description="Helical" evidence="1">
    <location>
        <begin position="87"/>
        <end position="108"/>
    </location>
</feature>
<dbReference type="RefSeq" id="WP_014808447.1">
    <property type="nucleotide sequence ID" value="NC_018025.1"/>
</dbReference>
<feature type="transmembrane region" description="Helical" evidence="1">
    <location>
        <begin position="164"/>
        <end position="186"/>
    </location>
</feature>
<accession>I4C150</accession>
<dbReference type="OrthoDB" id="9797929at2"/>
<keyword evidence="1" id="KW-0472">Membrane</keyword>
<dbReference type="eggNOG" id="COG1225">
    <property type="taxonomic scope" value="Bacteria"/>
</dbReference>
<dbReference type="KEGG" id="dti:Desti_0559"/>
<feature type="transmembrane region" description="Helical" evidence="1">
    <location>
        <begin position="128"/>
        <end position="152"/>
    </location>
</feature>
<dbReference type="STRING" id="706587.Desti_0559"/>
<feature type="transmembrane region" description="Helical" evidence="1">
    <location>
        <begin position="62"/>
        <end position="80"/>
    </location>
</feature>
<keyword evidence="3" id="KW-1185">Reference proteome</keyword>
<evidence type="ECO:0000313" key="2">
    <source>
        <dbReference type="EMBL" id="AFM23291.1"/>
    </source>
</evidence>
<gene>
    <name evidence="2" type="ordered locus">Desti_0559</name>
</gene>
<dbReference type="EMBL" id="CP003360">
    <property type="protein sequence ID" value="AFM23291.1"/>
    <property type="molecule type" value="Genomic_DNA"/>
</dbReference>
<keyword evidence="1" id="KW-1133">Transmembrane helix</keyword>
<feature type="transmembrane region" description="Helical" evidence="1">
    <location>
        <begin position="198"/>
        <end position="217"/>
    </location>
</feature>
<evidence type="ECO:0000256" key="1">
    <source>
        <dbReference type="SAM" id="Phobius"/>
    </source>
</evidence>
<reference evidence="3" key="1">
    <citation type="submission" date="2012-06" db="EMBL/GenBank/DDBJ databases">
        <title>Complete sequence of chromosome of Desulfomonile tiedjei DSM 6799.</title>
        <authorList>
            <person name="Lucas S."/>
            <person name="Copeland A."/>
            <person name="Lapidus A."/>
            <person name="Glavina del Rio T."/>
            <person name="Dalin E."/>
            <person name="Tice H."/>
            <person name="Bruce D."/>
            <person name="Goodwin L."/>
            <person name="Pitluck S."/>
            <person name="Peters L."/>
            <person name="Ovchinnikova G."/>
            <person name="Zeytun A."/>
            <person name="Lu M."/>
            <person name="Kyrpides N."/>
            <person name="Mavromatis K."/>
            <person name="Ivanova N."/>
            <person name="Brettin T."/>
            <person name="Detter J.C."/>
            <person name="Han C."/>
            <person name="Larimer F."/>
            <person name="Land M."/>
            <person name="Hauser L."/>
            <person name="Markowitz V."/>
            <person name="Cheng J.-F."/>
            <person name="Hugenholtz P."/>
            <person name="Woyke T."/>
            <person name="Wu D."/>
            <person name="Spring S."/>
            <person name="Schroeder M."/>
            <person name="Brambilla E."/>
            <person name="Klenk H.-P."/>
            <person name="Eisen J.A."/>
        </authorList>
    </citation>
    <scope>NUCLEOTIDE SEQUENCE [LARGE SCALE GENOMIC DNA]</scope>
    <source>
        <strain evidence="3">ATCC 49306 / DSM 6799 / DCB-1</strain>
    </source>
</reference>
<sequence>MFRVPAIVLWAIAFAYVESAVVEYLRCIYYPLERGGFQFPVLSLEQLEAMGPEHVRRLIIELGREISTLVMLVAISLSAAGNRREAWAYFLIAFGTWDIFYYLWLKLFLGWPQGIMTWDLLFLVPVPWVAPVLAPVLISVTMIAAGLTVLAFEWIGRPLEVSWSAWALIVLGGLVVIVSFCLDFHTITTGGYPNPFNWPLFGAGLATALASFLWSVVRHVRALS</sequence>
<dbReference type="HOGENOM" id="CLU_1281204_0_0_7"/>
<dbReference type="AlphaFoldDB" id="I4C150"/>